<evidence type="ECO:0000313" key="4">
    <source>
        <dbReference type="Proteomes" id="UP000245362"/>
    </source>
</evidence>
<dbReference type="AlphaFoldDB" id="A0A2U3BD44"/>
<evidence type="ECO:0000256" key="2">
    <source>
        <dbReference type="SAM" id="SignalP"/>
    </source>
</evidence>
<dbReference type="InterPro" id="IPR016866">
    <property type="entry name" value="UCP028069"/>
</dbReference>
<sequence length="248" mass="28090">MMVACILFLSASLPSSADEISQAHKLEKKNINETADSQQRINKSSDHAFALKADIESLRAEVESLTIYRDHLESLVLSQEQEMKSLDEQLAQIDTTKRSVVPLMYRMMDGLKAIITEDKPIRLKARQQRLESLQVMMTQANISDAEKYRRILEAYQIELEYGTKLGNFTGRIVADGVAREAEQLYIGRVVLVARSLDQQQFWSWDTVQHHWIELSPELGSEVNQAFAIAGRQASPDILTLPVSLKEGE</sequence>
<evidence type="ECO:0008006" key="5">
    <source>
        <dbReference type="Google" id="ProtNLM"/>
    </source>
</evidence>
<keyword evidence="4" id="KW-1185">Reference proteome</keyword>
<dbReference type="EMBL" id="QFWT01000002">
    <property type="protein sequence ID" value="PWI34685.1"/>
    <property type="molecule type" value="Genomic_DNA"/>
</dbReference>
<name>A0A2U3BD44_9VIBR</name>
<feature type="coiled-coil region" evidence="1">
    <location>
        <begin position="69"/>
        <end position="96"/>
    </location>
</feature>
<keyword evidence="1" id="KW-0175">Coiled coil</keyword>
<evidence type="ECO:0000256" key="1">
    <source>
        <dbReference type="SAM" id="Coils"/>
    </source>
</evidence>
<comment type="caution">
    <text evidence="3">The sequence shown here is derived from an EMBL/GenBank/DDBJ whole genome shotgun (WGS) entry which is preliminary data.</text>
</comment>
<feature type="chain" id="PRO_5015563988" description="DUF3450 domain-containing protein" evidence="2">
    <location>
        <begin position="18"/>
        <end position="248"/>
    </location>
</feature>
<keyword evidence="2" id="KW-0732">Signal</keyword>
<reference evidence="3 4" key="1">
    <citation type="submission" date="2018-05" db="EMBL/GenBank/DDBJ databases">
        <title>Vibrio limimaris sp. nov., isolated from marine sediment.</title>
        <authorList>
            <person name="Li C.-M."/>
        </authorList>
    </citation>
    <scope>NUCLEOTIDE SEQUENCE [LARGE SCALE GENOMIC DNA]</scope>
    <source>
        <strain evidence="3 4">E4404</strain>
    </source>
</reference>
<feature type="signal peptide" evidence="2">
    <location>
        <begin position="1"/>
        <end position="17"/>
    </location>
</feature>
<accession>A0A2U3BD44</accession>
<gene>
    <name evidence="3" type="ORF">DI392_04420</name>
</gene>
<organism evidence="3 4">
    <name type="scientific">Vibrio albus</name>
    <dbReference type="NCBI Taxonomy" id="2200953"/>
    <lineage>
        <taxon>Bacteria</taxon>
        <taxon>Pseudomonadati</taxon>
        <taxon>Pseudomonadota</taxon>
        <taxon>Gammaproteobacteria</taxon>
        <taxon>Vibrionales</taxon>
        <taxon>Vibrionaceae</taxon>
        <taxon>Vibrio</taxon>
    </lineage>
</organism>
<dbReference type="Proteomes" id="UP000245362">
    <property type="component" value="Unassembled WGS sequence"/>
</dbReference>
<evidence type="ECO:0000313" key="3">
    <source>
        <dbReference type="EMBL" id="PWI34685.1"/>
    </source>
</evidence>
<protein>
    <recommendedName>
        <fullName evidence="5">DUF3450 domain-containing protein</fullName>
    </recommendedName>
</protein>
<dbReference type="OrthoDB" id="5880116at2"/>
<proteinExistence type="predicted"/>
<dbReference type="PIRSF" id="PIRSF028069">
    <property type="entry name" value="UCP028069"/>
    <property type="match status" value="1"/>
</dbReference>
<dbReference type="Pfam" id="PF11932">
    <property type="entry name" value="DUF3450"/>
    <property type="match status" value="1"/>
</dbReference>